<name>A0A833VG99_9POAL</name>
<dbReference type="EMBL" id="SWLB01000006">
    <property type="protein sequence ID" value="KAF3337601.1"/>
    <property type="molecule type" value="Genomic_DNA"/>
</dbReference>
<reference evidence="2" key="1">
    <citation type="submission" date="2020-01" db="EMBL/GenBank/DDBJ databases">
        <title>Genome sequence of Kobresia littledalei, the first chromosome-level genome in the family Cyperaceae.</title>
        <authorList>
            <person name="Qu G."/>
        </authorList>
    </citation>
    <scope>NUCLEOTIDE SEQUENCE</scope>
    <source>
        <strain evidence="2">C.B.Clarke</strain>
        <tissue evidence="2">Leaf</tissue>
    </source>
</reference>
<dbReference type="Proteomes" id="UP000623129">
    <property type="component" value="Unassembled WGS sequence"/>
</dbReference>
<feature type="compositionally biased region" description="Polar residues" evidence="1">
    <location>
        <begin position="26"/>
        <end position="35"/>
    </location>
</feature>
<feature type="compositionally biased region" description="Pro residues" evidence="1">
    <location>
        <begin position="1"/>
        <end position="11"/>
    </location>
</feature>
<organism evidence="2 3">
    <name type="scientific">Carex littledalei</name>
    <dbReference type="NCBI Taxonomy" id="544730"/>
    <lineage>
        <taxon>Eukaryota</taxon>
        <taxon>Viridiplantae</taxon>
        <taxon>Streptophyta</taxon>
        <taxon>Embryophyta</taxon>
        <taxon>Tracheophyta</taxon>
        <taxon>Spermatophyta</taxon>
        <taxon>Magnoliopsida</taxon>
        <taxon>Liliopsida</taxon>
        <taxon>Poales</taxon>
        <taxon>Cyperaceae</taxon>
        <taxon>Cyperoideae</taxon>
        <taxon>Cariceae</taxon>
        <taxon>Carex</taxon>
        <taxon>Carex subgen. Euthyceras</taxon>
    </lineage>
</organism>
<keyword evidence="3" id="KW-1185">Reference proteome</keyword>
<proteinExistence type="predicted"/>
<protein>
    <submittedName>
        <fullName evidence="2">Basic leucine zipper 34</fullName>
    </submittedName>
</protein>
<comment type="caution">
    <text evidence="2">The sequence shown here is derived from an EMBL/GenBank/DDBJ whole genome shotgun (WGS) entry which is preliminary data.</text>
</comment>
<evidence type="ECO:0000313" key="3">
    <source>
        <dbReference type="Proteomes" id="UP000623129"/>
    </source>
</evidence>
<dbReference type="PANTHER" id="PTHR46835">
    <property type="entry name" value="BASIC-LEUCINE ZIPPER (BZIP) TRANSCRIPTION FACTOR FAMILY PROTEIN-RELATED"/>
    <property type="match status" value="1"/>
</dbReference>
<dbReference type="PANTHER" id="PTHR46835:SF4">
    <property type="entry name" value="B-ZIP PROTEIN"/>
    <property type="match status" value="1"/>
</dbReference>
<dbReference type="OrthoDB" id="1906396at2759"/>
<evidence type="ECO:0000313" key="2">
    <source>
        <dbReference type="EMBL" id="KAF3337601.1"/>
    </source>
</evidence>
<evidence type="ECO:0000256" key="1">
    <source>
        <dbReference type="SAM" id="MobiDB-lite"/>
    </source>
</evidence>
<feature type="region of interest" description="Disordered" evidence="1">
    <location>
        <begin position="1"/>
        <end position="43"/>
    </location>
</feature>
<sequence length="328" mass="36307">MSRSPHLPPRCPSQIRGLSPSAPEFTPQSKTNLNGESPFPEQPSWFDDLLTERPKKNLNLNPIRRACSDSEVILDVLTSCQGEFEEIVENDETDSLTEVGLGLESGCLYGPNSPRQKSRLSSNESSMVNAVLENVPSNPLQYLVLDPESCSGSGPTSSLTEMCGNGDVNNASVHADLERNSRRRSGQRSRVRKLQYIAELERTVDSLQNFGAELATRVASHFQLRAALSMENKNLRRQIASLRQEKLVKEGVSQALRNEVDRLKPISGRHRRSRSMASYSDMVGLGPLEWGLPENSLALNWQMLDMNKLSLGGSPVPVPPTRHSSGRF</sequence>
<dbReference type="InterPro" id="IPR044797">
    <property type="entry name" value="At4g06598-like"/>
</dbReference>
<accession>A0A833VG99</accession>
<dbReference type="AlphaFoldDB" id="A0A833VG99"/>
<gene>
    <name evidence="2" type="ORF">FCM35_KLT18188</name>
</gene>